<evidence type="ECO:0000256" key="5">
    <source>
        <dbReference type="ARBA" id="ARBA00023136"/>
    </source>
</evidence>
<feature type="domain" description="Band 7" evidence="8">
    <location>
        <begin position="59"/>
        <end position="244"/>
    </location>
</feature>
<dbReference type="InterPro" id="IPR001107">
    <property type="entry name" value="Band_7"/>
</dbReference>
<dbReference type="InterPro" id="IPR036013">
    <property type="entry name" value="Band_7/SPFH_dom_sf"/>
</dbReference>
<comment type="caution">
    <text evidence="9">The sequence shown here is derived from an EMBL/GenBank/DDBJ whole genome shotgun (WGS) entry which is preliminary data.</text>
</comment>
<proteinExistence type="inferred from homology"/>
<dbReference type="CDD" id="cd03404">
    <property type="entry name" value="SPFH_HflK"/>
    <property type="match status" value="1"/>
</dbReference>
<evidence type="ECO:0000256" key="2">
    <source>
        <dbReference type="ARBA" id="ARBA00006971"/>
    </source>
</evidence>
<dbReference type="PANTHER" id="PTHR43327">
    <property type="entry name" value="STOMATIN-LIKE PROTEIN 2, MITOCHONDRIAL"/>
    <property type="match status" value="1"/>
</dbReference>
<evidence type="ECO:0000256" key="6">
    <source>
        <dbReference type="RuleBase" id="RU364113"/>
    </source>
</evidence>
<dbReference type="Proteomes" id="UP001254608">
    <property type="component" value="Unassembled WGS sequence"/>
</dbReference>
<evidence type="ECO:0000256" key="3">
    <source>
        <dbReference type="ARBA" id="ARBA00022692"/>
    </source>
</evidence>
<dbReference type="InterPro" id="IPR010201">
    <property type="entry name" value="HflK"/>
</dbReference>
<feature type="compositionally biased region" description="Gly residues" evidence="7">
    <location>
        <begin position="23"/>
        <end position="34"/>
    </location>
</feature>
<protein>
    <recommendedName>
        <fullName evidence="6">Protein HflK</fullName>
    </recommendedName>
</protein>
<comment type="subcellular location">
    <subcellularLocation>
        <location evidence="1">Membrane</location>
        <topology evidence="1">Single-pass membrane protein</topology>
    </subcellularLocation>
</comment>
<evidence type="ECO:0000256" key="4">
    <source>
        <dbReference type="ARBA" id="ARBA00022989"/>
    </source>
</evidence>
<evidence type="ECO:0000313" key="10">
    <source>
        <dbReference type="Proteomes" id="UP001254608"/>
    </source>
</evidence>
<gene>
    <name evidence="9" type="primary">hflK</name>
    <name evidence="9" type="ORF">RM530_16850</name>
</gene>
<keyword evidence="9" id="KW-0645">Protease</keyword>
<keyword evidence="9" id="KW-0378">Hydrolase</keyword>
<keyword evidence="5 6" id="KW-0472">Membrane</keyword>
<dbReference type="RefSeq" id="WP_311366424.1">
    <property type="nucleotide sequence ID" value="NZ_JAVRIC010000032.1"/>
</dbReference>
<feature type="transmembrane region" description="Helical" evidence="6">
    <location>
        <begin position="44"/>
        <end position="64"/>
    </location>
</feature>
<dbReference type="Pfam" id="PF01145">
    <property type="entry name" value="Band_7"/>
    <property type="match status" value="1"/>
</dbReference>
<dbReference type="GO" id="GO:0006508">
    <property type="term" value="P:proteolysis"/>
    <property type="evidence" value="ECO:0007669"/>
    <property type="project" value="UniProtKB-KW"/>
</dbReference>
<dbReference type="SUPFAM" id="SSF117892">
    <property type="entry name" value="Band 7/SPFH domain"/>
    <property type="match status" value="1"/>
</dbReference>
<keyword evidence="4 6" id="KW-1133">Transmembrane helix</keyword>
<dbReference type="SMART" id="SM00244">
    <property type="entry name" value="PHB"/>
    <property type="match status" value="1"/>
</dbReference>
<evidence type="ECO:0000259" key="8">
    <source>
        <dbReference type="SMART" id="SM00244"/>
    </source>
</evidence>
<feature type="region of interest" description="Disordered" evidence="7">
    <location>
        <begin position="340"/>
        <end position="362"/>
    </location>
</feature>
<dbReference type="InterPro" id="IPR050710">
    <property type="entry name" value="Band7/mec-2_domain"/>
</dbReference>
<feature type="region of interest" description="Disordered" evidence="7">
    <location>
        <begin position="16"/>
        <end position="36"/>
    </location>
</feature>
<comment type="subunit">
    <text evidence="6">HflC and HflK may interact to form a multimeric complex.</text>
</comment>
<keyword evidence="3 6" id="KW-0812">Transmembrane</keyword>
<organism evidence="9 10">
    <name type="scientific">Banduia mediterranea</name>
    <dbReference type="NCBI Taxonomy" id="3075609"/>
    <lineage>
        <taxon>Bacteria</taxon>
        <taxon>Pseudomonadati</taxon>
        <taxon>Pseudomonadota</taxon>
        <taxon>Gammaproteobacteria</taxon>
        <taxon>Nevskiales</taxon>
        <taxon>Algiphilaceae</taxon>
        <taxon>Banduia</taxon>
    </lineage>
</organism>
<name>A0ABU2WMB2_9GAMM</name>
<evidence type="ECO:0000313" key="9">
    <source>
        <dbReference type="EMBL" id="MDT0499013.1"/>
    </source>
</evidence>
<sequence length="362" mass="40388">MAGRRKNWLESVLTGKGWQEQGPSGGNSAGGPDGGSPFEMMKPAVLGFILLIIAWGGFSSFYTVQPEERAVVKRFGQVIGITDPGLNFKIPFGIDQVQRVATERVLKQEFGFRTDQRQRASDGRTRYTGQGQPDESLMLTGDLNVIDVEWVVQYRIADPIKYLYAMREPERTLHDISESVMRRVVGNRIGSDVLTVGRVEISAAAREEIQSAMMRYDNGIHVITVELQDVVPPQRVQPAFNEVNEARQERERTINEATKRQNQSIPRAEGEALRIVSQAEGYASERVNRALGETSRFDAVLAEYRRAPEVTRSRLYLETLKDALPRAGAVYVMRDGQTAPLPLLNLGNQNAPKAADKKENGQ</sequence>
<dbReference type="Gene3D" id="3.30.479.30">
    <property type="entry name" value="Band 7 domain"/>
    <property type="match status" value="1"/>
</dbReference>
<reference evidence="9 10" key="1">
    <citation type="submission" date="2023-09" db="EMBL/GenBank/DDBJ databases">
        <authorList>
            <person name="Rey-Velasco X."/>
        </authorList>
    </citation>
    <scope>NUCLEOTIDE SEQUENCE [LARGE SCALE GENOMIC DNA]</scope>
    <source>
        <strain evidence="9 10">W345</strain>
    </source>
</reference>
<dbReference type="PANTHER" id="PTHR43327:SF2">
    <property type="entry name" value="MODULATOR OF FTSH PROTEASE HFLK"/>
    <property type="match status" value="1"/>
</dbReference>
<evidence type="ECO:0000256" key="1">
    <source>
        <dbReference type="ARBA" id="ARBA00004167"/>
    </source>
</evidence>
<keyword evidence="10" id="KW-1185">Reference proteome</keyword>
<dbReference type="GO" id="GO:0008233">
    <property type="term" value="F:peptidase activity"/>
    <property type="evidence" value="ECO:0007669"/>
    <property type="project" value="UniProtKB-KW"/>
</dbReference>
<accession>A0ABU2WMB2</accession>
<dbReference type="EMBL" id="JAVRIC010000032">
    <property type="protein sequence ID" value="MDT0499013.1"/>
    <property type="molecule type" value="Genomic_DNA"/>
</dbReference>
<dbReference type="NCBIfam" id="TIGR01933">
    <property type="entry name" value="hflK"/>
    <property type="match status" value="1"/>
</dbReference>
<comment type="similarity">
    <text evidence="2 6">Belongs to the band 7/mec-2 family. HflK subfamily.</text>
</comment>
<evidence type="ECO:0000256" key="7">
    <source>
        <dbReference type="SAM" id="MobiDB-lite"/>
    </source>
</evidence>
<comment type="function">
    <text evidence="6">HflC and HflK could encode or regulate a protease.</text>
</comment>